<keyword evidence="4" id="KW-0479">Metal-binding</keyword>
<dbReference type="PANTHER" id="PTHR11748">
    <property type="entry name" value="D-LACTATE DEHYDROGENASE"/>
    <property type="match status" value="1"/>
</dbReference>
<comment type="caution">
    <text evidence="13">The sequence shown here is derived from an EMBL/GenBank/DDBJ whole genome shotgun (WGS) entry which is preliminary data.</text>
</comment>
<evidence type="ECO:0000313" key="13">
    <source>
        <dbReference type="EMBL" id="SMR74496.1"/>
    </source>
</evidence>
<dbReference type="SUPFAM" id="SSF46548">
    <property type="entry name" value="alpha-helical ferredoxin"/>
    <property type="match status" value="1"/>
</dbReference>
<evidence type="ECO:0000256" key="4">
    <source>
        <dbReference type="ARBA" id="ARBA00022723"/>
    </source>
</evidence>
<keyword evidence="9" id="KW-0411">Iron-sulfur</keyword>
<dbReference type="Pfam" id="PF01565">
    <property type="entry name" value="FAD_binding_4"/>
    <property type="match status" value="1"/>
</dbReference>
<reference evidence="13 14" key="1">
    <citation type="submission" date="2017-05" db="EMBL/GenBank/DDBJ databases">
        <authorList>
            <person name="Varghese N."/>
            <person name="Submissions S."/>
        </authorList>
    </citation>
    <scope>NUCLEOTIDE SEQUENCE [LARGE SCALE GENOMIC DNA]</scope>
    <source>
        <strain evidence="13 14">CGMCC 1.7287</strain>
    </source>
</reference>
<feature type="domain" description="4Fe-4S ferredoxin-type" evidence="11">
    <location>
        <begin position="584"/>
        <end position="615"/>
    </location>
</feature>
<dbReference type="InterPro" id="IPR009051">
    <property type="entry name" value="Helical_ferredxn"/>
</dbReference>
<keyword evidence="5" id="KW-0274">FAD</keyword>
<dbReference type="PROSITE" id="PS51387">
    <property type="entry name" value="FAD_PCMH"/>
    <property type="match status" value="1"/>
</dbReference>
<evidence type="ECO:0000256" key="1">
    <source>
        <dbReference type="ARBA" id="ARBA00001974"/>
    </source>
</evidence>
<feature type="domain" description="FAD-binding PCMH-type" evidence="12">
    <location>
        <begin position="92"/>
        <end position="320"/>
    </location>
</feature>
<dbReference type="InterPro" id="IPR016166">
    <property type="entry name" value="FAD-bd_PCMH"/>
</dbReference>
<dbReference type="Gene3D" id="1.10.45.10">
    <property type="entry name" value="Vanillyl-alcohol Oxidase, Chain A, domain 4"/>
    <property type="match status" value="1"/>
</dbReference>
<dbReference type="PROSITE" id="PS51379">
    <property type="entry name" value="4FE4S_FER_2"/>
    <property type="match status" value="2"/>
</dbReference>
<dbReference type="Pfam" id="PF02913">
    <property type="entry name" value="FAD-oxidase_C"/>
    <property type="match status" value="1"/>
</dbReference>
<dbReference type="InterPro" id="IPR004017">
    <property type="entry name" value="Cys_rich_dom"/>
</dbReference>
<evidence type="ECO:0000313" key="14">
    <source>
        <dbReference type="Proteomes" id="UP001159257"/>
    </source>
</evidence>
<keyword evidence="7" id="KW-0560">Oxidoreductase</keyword>
<accession>A0ABY1RZV9</accession>
<dbReference type="SUPFAM" id="SSF55103">
    <property type="entry name" value="FAD-linked oxidases, C-terminal domain"/>
    <property type="match status" value="1"/>
</dbReference>
<dbReference type="Gene3D" id="3.30.465.10">
    <property type="match status" value="1"/>
</dbReference>
<dbReference type="PANTHER" id="PTHR11748:SF111">
    <property type="entry name" value="D-LACTATE DEHYDROGENASE, MITOCHONDRIAL-RELATED"/>
    <property type="match status" value="1"/>
</dbReference>
<dbReference type="Proteomes" id="UP001159257">
    <property type="component" value="Unassembled WGS sequence"/>
</dbReference>
<evidence type="ECO:0000256" key="3">
    <source>
        <dbReference type="ARBA" id="ARBA00022630"/>
    </source>
</evidence>
<evidence type="ECO:0000256" key="2">
    <source>
        <dbReference type="ARBA" id="ARBA00008000"/>
    </source>
</evidence>
<comment type="cofactor">
    <cofactor evidence="1">
        <name>FAD</name>
        <dbReference type="ChEBI" id="CHEBI:57692"/>
    </cofactor>
</comment>
<dbReference type="SUPFAM" id="SSF56176">
    <property type="entry name" value="FAD-binding/transporter-associated domain-like"/>
    <property type="match status" value="1"/>
</dbReference>
<evidence type="ECO:0000259" key="11">
    <source>
        <dbReference type="PROSITE" id="PS51379"/>
    </source>
</evidence>
<dbReference type="InterPro" id="IPR017900">
    <property type="entry name" value="4Fe4S_Fe_S_CS"/>
</dbReference>
<keyword evidence="14" id="KW-1185">Reference proteome</keyword>
<keyword evidence="3" id="KW-0285">Flavoprotein</keyword>
<dbReference type="InterPro" id="IPR036318">
    <property type="entry name" value="FAD-bd_PCMH-like_sf"/>
</dbReference>
<dbReference type="InterPro" id="IPR017896">
    <property type="entry name" value="4Fe4S_Fe-S-bd"/>
</dbReference>
<sequence>MDNRILLKKLNWFDQFYKYPILKYPHYKIDRQYVLIIKSPKPIWLIGKTNYGESMKPEFQAFHQQLQSFIPPERLITDPLRTLAYGTDASFYRLIPQIVVRVESETEVVRLIGLAHEHALPLTFRAAGTSLSGQAITDSVLVQLGDGWKGYEISEDASTIRLQPGVIGAHANRYLAPFQRKIGPDPASINAAKIGGIAANNASGMCCGTAQNSYRTLHSMRMVLSDGSVLDTADRDSVAQFRQQHHALLDSLDSLAKLTRSNSALKQKIEHKYRLKNTTGYALNALIDFEDPIDILQHLMIGSEGTLGFISAITYNTVPDHPYKASALVFFDQVRTTCEAVARLKSTPVAAVELMDRAGLRSVEDKPGMPDFIRSLPENAAALLIETRAESEAELHQQIKTIMASIEALPTSQPYEFSTDPVECARYWAIRKGLFPAVGAVRETGTTVIIEDVAFPVEQLADAVADLHELFLRWDYPEALIFGHALEGNLHFVFTQSFDTDEALRRYEGLMDDVADLVVNRYGGSLKAEHGTGRNMAPYVELEWGQDAYRLMKEIKSLLDPAGLLNPGVILNDDAKVHLKNLKPMPAANPLIDKCIECGFCEPVCPSRDLTLTPRQRIVIWREINELDRSGDDPKRLQLFKKQYAYQGEETCAACGLCSTSCPVGINTGDLTRLIRHYNHEHRENLAAWVAEHYGGVMKASRGLFRLADVTHKVLGTARMGAITQGVRRLSGNRVQQWTPAMPTAAKMTLPVTEPGNTPAGKVVYLPSCASRTMGPMRGSEEPISLADKTIHLLRKAGFEVILPDALEGLCCGMPFQSKGMFNAAERKRSELGIHLMKVSNQGQIPVYSDTSPCSLRLQEGLPSELQIFDSVEFLDRFVLPRLEITPIDEAVALHITCSSQRQGQDIALKRILEACSTNVIVPDQITCCGFAGDKGFSTPELNASALRSLKSQVQQCSGGYSTSRTCEIGLSHHSGIEYRSVVYLLDRCSHPKPIEDTCHVAS</sequence>
<evidence type="ECO:0000256" key="7">
    <source>
        <dbReference type="ARBA" id="ARBA00023002"/>
    </source>
</evidence>
<dbReference type="InterPro" id="IPR016169">
    <property type="entry name" value="FAD-bd_PCMH_sub2"/>
</dbReference>
<evidence type="ECO:0000259" key="12">
    <source>
        <dbReference type="PROSITE" id="PS51387"/>
    </source>
</evidence>
<proteinExistence type="inferred from homology"/>
<evidence type="ECO:0000256" key="6">
    <source>
        <dbReference type="ARBA" id="ARBA00022946"/>
    </source>
</evidence>
<dbReference type="Pfam" id="PF02754">
    <property type="entry name" value="CCG"/>
    <property type="match status" value="1"/>
</dbReference>
<gene>
    <name evidence="13" type="ORF">SAMN04487964_106142</name>
</gene>
<dbReference type="InterPro" id="IPR006094">
    <property type="entry name" value="Oxid_FAD_bind_N"/>
</dbReference>
<feature type="domain" description="4Fe-4S ferredoxin-type" evidence="11">
    <location>
        <begin position="642"/>
        <end position="672"/>
    </location>
</feature>
<evidence type="ECO:0000256" key="9">
    <source>
        <dbReference type="ARBA" id="ARBA00023014"/>
    </source>
</evidence>
<dbReference type="InterPro" id="IPR016164">
    <property type="entry name" value="FAD-linked_Oxase-like_C"/>
</dbReference>
<evidence type="ECO:0000256" key="5">
    <source>
        <dbReference type="ARBA" id="ARBA00022827"/>
    </source>
</evidence>
<keyword evidence="6" id="KW-0809">Transit peptide</keyword>
<evidence type="ECO:0000256" key="8">
    <source>
        <dbReference type="ARBA" id="ARBA00023004"/>
    </source>
</evidence>
<dbReference type="Gene3D" id="3.30.70.2740">
    <property type="match status" value="1"/>
</dbReference>
<dbReference type="Pfam" id="PF13183">
    <property type="entry name" value="Fer4_8"/>
    <property type="match status" value="1"/>
</dbReference>
<keyword evidence="8" id="KW-0408">Iron</keyword>
<dbReference type="Gene3D" id="1.10.1060.10">
    <property type="entry name" value="Alpha-helical ferredoxin"/>
    <property type="match status" value="1"/>
</dbReference>
<dbReference type="InterPro" id="IPR004113">
    <property type="entry name" value="FAD-bd_oxidored_4_C"/>
</dbReference>
<name>A0ABY1RZV9_9GAMM</name>
<dbReference type="InterPro" id="IPR016171">
    <property type="entry name" value="Vanillyl_alc_oxidase_C-sub2"/>
</dbReference>
<comment type="similarity">
    <text evidence="2">Belongs to the FAD-binding oxidoreductase/transferase type 4 family.</text>
</comment>
<dbReference type="EMBL" id="FXWV01000006">
    <property type="protein sequence ID" value="SMR74496.1"/>
    <property type="molecule type" value="Genomic_DNA"/>
</dbReference>
<dbReference type="InterPro" id="IPR016167">
    <property type="entry name" value="FAD-bd_PCMH_sub1"/>
</dbReference>
<evidence type="ECO:0000256" key="10">
    <source>
        <dbReference type="ARBA" id="ARBA00038897"/>
    </source>
</evidence>
<organism evidence="13 14">
    <name type="scientific">Marinobacterium sediminicola</name>
    <dbReference type="NCBI Taxonomy" id="518898"/>
    <lineage>
        <taxon>Bacteria</taxon>
        <taxon>Pseudomonadati</taxon>
        <taxon>Pseudomonadota</taxon>
        <taxon>Gammaproteobacteria</taxon>
        <taxon>Oceanospirillales</taxon>
        <taxon>Oceanospirillaceae</taxon>
        <taxon>Marinobacterium</taxon>
    </lineage>
</organism>
<dbReference type="EC" id="1.1.2.4" evidence="10"/>
<dbReference type="Gene3D" id="3.30.43.10">
    <property type="entry name" value="Uridine Diphospho-n-acetylenolpyruvylglucosamine Reductase, domain 2"/>
    <property type="match status" value="1"/>
</dbReference>
<protein>
    <recommendedName>
        <fullName evidence="10">D-lactate dehydrogenase (cytochrome)</fullName>
        <ecNumber evidence="10">1.1.2.4</ecNumber>
    </recommendedName>
</protein>
<dbReference type="PROSITE" id="PS00198">
    <property type="entry name" value="4FE4S_FER_1"/>
    <property type="match status" value="2"/>
</dbReference>